<evidence type="ECO:0008006" key="4">
    <source>
        <dbReference type="Google" id="ProtNLM"/>
    </source>
</evidence>
<name>A0A6A6RFV4_9PLEO</name>
<accession>A0A6A6RFV4</accession>
<dbReference type="AlphaFoldDB" id="A0A6A6RFV4"/>
<evidence type="ECO:0000256" key="1">
    <source>
        <dbReference type="SAM" id="SignalP"/>
    </source>
</evidence>
<evidence type="ECO:0000313" key="2">
    <source>
        <dbReference type="EMBL" id="KAF2634216.1"/>
    </source>
</evidence>
<reference evidence="2" key="1">
    <citation type="journal article" date="2020" name="Stud. Mycol.">
        <title>101 Dothideomycetes genomes: a test case for predicting lifestyles and emergence of pathogens.</title>
        <authorList>
            <person name="Haridas S."/>
            <person name="Albert R."/>
            <person name="Binder M."/>
            <person name="Bloem J."/>
            <person name="Labutti K."/>
            <person name="Salamov A."/>
            <person name="Andreopoulos B."/>
            <person name="Baker S."/>
            <person name="Barry K."/>
            <person name="Bills G."/>
            <person name="Bluhm B."/>
            <person name="Cannon C."/>
            <person name="Castanera R."/>
            <person name="Culley D."/>
            <person name="Daum C."/>
            <person name="Ezra D."/>
            <person name="Gonzalez J."/>
            <person name="Henrissat B."/>
            <person name="Kuo A."/>
            <person name="Liang C."/>
            <person name="Lipzen A."/>
            <person name="Lutzoni F."/>
            <person name="Magnuson J."/>
            <person name="Mondo S."/>
            <person name="Nolan M."/>
            <person name="Ohm R."/>
            <person name="Pangilinan J."/>
            <person name="Park H.-J."/>
            <person name="Ramirez L."/>
            <person name="Alfaro M."/>
            <person name="Sun H."/>
            <person name="Tritt A."/>
            <person name="Yoshinaga Y."/>
            <person name="Zwiers L.-H."/>
            <person name="Turgeon B."/>
            <person name="Goodwin S."/>
            <person name="Spatafora J."/>
            <person name="Crous P."/>
            <person name="Grigoriev I."/>
        </authorList>
    </citation>
    <scope>NUCLEOTIDE SEQUENCE</scope>
    <source>
        <strain evidence="2">CBS 473.64</strain>
    </source>
</reference>
<proteinExistence type="predicted"/>
<protein>
    <recommendedName>
        <fullName evidence="4">Cell wall protein PhiA</fullName>
    </recommendedName>
</protein>
<gene>
    <name evidence="2" type="ORF">P280DRAFT_297933</name>
</gene>
<evidence type="ECO:0000313" key="3">
    <source>
        <dbReference type="Proteomes" id="UP000799753"/>
    </source>
</evidence>
<feature type="signal peptide" evidence="1">
    <location>
        <begin position="1"/>
        <end position="18"/>
    </location>
</feature>
<feature type="chain" id="PRO_5025377446" description="Cell wall protein PhiA" evidence="1">
    <location>
        <begin position="19"/>
        <end position="185"/>
    </location>
</feature>
<sequence>MQFTTAFVAASAALTASALPQTTPIAADAKFGILAIHSGSDIQNTPFQAALSSIIIGANSQNASCDAPTNSATFYLQDSELKLFAESATPQSLFVDRSGMGQGKVGFVTGAQPLPSNAETKGWAIDDKNVLSFNGEGLQACPNSIDGAWSVWLSGTTNPAGNSECIGISPAVQVADPAIGCSYTS</sequence>
<dbReference type="Proteomes" id="UP000799753">
    <property type="component" value="Unassembled WGS sequence"/>
</dbReference>
<organism evidence="2 3">
    <name type="scientific">Massarina eburnea CBS 473.64</name>
    <dbReference type="NCBI Taxonomy" id="1395130"/>
    <lineage>
        <taxon>Eukaryota</taxon>
        <taxon>Fungi</taxon>
        <taxon>Dikarya</taxon>
        <taxon>Ascomycota</taxon>
        <taxon>Pezizomycotina</taxon>
        <taxon>Dothideomycetes</taxon>
        <taxon>Pleosporomycetidae</taxon>
        <taxon>Pleosporales</taxon>
        <taxon>Massarineae</taxon>
        <taxon>Massarinaceae</taxon>
        <taxon>Massarina</taxon>
    </lineage>
</organism>
<keyword evidence="3" id="KW-1185">Reference proteome</keyword>
<dbReference type="EMBL" id="MU006851">
    <property type="protein sequence ID" value="KAF2634216.1"/>
    <property type="molecule type" value="Genomic_DNA"/>
</dbReference>
<dbReference type="OrthoDB" id="4093325at2759"/>
<keyword evidence="1" id="KW-0732">Signal</keyword>